<evidence type="ECO:0000313" key="2">
    <source>
        <dbReference type="Proteomes" id="UP000749320"/>
    </source>
</evidence>
<gene>
    <name evidence="1" type="ORF">K8V91_05920</name>
</gene>
<sequence>MDIVVSTPGSPGTTFTDNVKNQIVVIYDVVNSTDDFDNVSGLRTYLEVHYGFKQTYTRNILAFLQNCGIVTYQNVDGFQNKKFFTNIGCAYVDILKCLQIANEEPESPERDAVIRDLKNIEEIIYFQCLKLLMMKTDCNYAEDFFDVLRFTDRYQHIDSTEYLLIQYEREQNHRDFLSKMQQRLFQYRDGLISINVKTKTKNDSNGKTKSVNSFPYVQGNFTKAGVFVKNKDNQFFINEKRRTEVDSAIKEIEARWQTLAM</sequence>
<dbReference type="AlphaFoldDB" id="A0A921GA05"/>
<dbReference type="EMBL" id="DYWV01000202">
    <property type="protein sequence ID" value="HJF40443.1"/>
    <property type="molecule type" value="Genomic_DNA"/>
</dbReference>
<comment type="caution">
    <text evidence="1">The sequence shown here is derived from an EMBL/GenBank/DDBJ whole genome shotgun (WGS) entry which is preliminary data.</text>
</comment>
<organism evidence="1 2">
    <name type="scientific">Thomasclavelia spiroformis</name>
    <dbReference type="NCBI Taxonomy" id="29348"/>
    <lineage>
        <taxon>Bacteria</taxon>
        <taxon>Bacillati</taxon>
        <taxon>Bacillota</taxon>
        <taxon>Erysipelotrichia</taxon>
        <taxon>Erysipelotrichales</taxon>
        <taxon>Coprobacillaceae</taxon>
        <taxon>Thomasclavelia</taxon>
    </lineage>
</organism>
<evidence type="ECO:0000313" key="1">
    <source>
        <dbReference type="EMBL" id="HJF40443.1"/>
    </source>
</evidence>
<protein>
    <submittedName>
        <fullName evidence="1">Uncharacterized protein</fullName>
    </submittedName>
</protein>
<accession>A0A921GA05</accession>
<reference evidence="1" key="2">
    <citation type="submission" date="2021-09" db="EMBL/GenBank/DDBJ databases">
        <authorList>
            <person name="Gilroy R."/>
        </authorList>
    </citation>
    <scope>NUCLEOTIDE SEQUENCE</scope>
    <source>
        <strain evidence="1">CHK193-16274</strain>
    </source>
</reference>
<proteinExistence type="predicted"/>
<name>A0A921GA05_9FIRM</name>
<reference evidence="1" key="1">
    <citation type="journal article" date="2021" name="PeerJ">
        <title>Extensive microbial diversity within the chicken gut microbiome revealed by metagenomics and culture.</title>
        <authorList>
            <person name="Gilroy R."/>
            <person name="Ravi A."/>
            <person name="Getino M."/>
            <person name="Pursley I."/>
            <person name="Horton D.L."/>
            <person name="Alikhan N.F."/>
            <person name="Baker D."/>
            <person name="Gharbi K."/>
            <person name="Hall N."/>
            <person name="Watson M."/>
            <person name="Adriaenssens E.M."/>
            <person name="Foster-Nyarko E."/>
            <person name="Jarju S."/>
            <person name="Secka A."/>
            <person name="Antonio M."/>
            <person name="Oren A."/>
            <person name="Chaudhuri R.R."/>
            <person name="La Ragione R."/>
            <person name="Hildebrand F."/>
            <person name="Pallen M.J."/>
        </authorList>
    </citation>
    <scope>NUCLEOTIDE SEQUENCE</scope>
    <source>
        <strain evidence="1">CHK193-16274</strain>
    </source>
</reference>
<dbReference type="Proteomes" id="UP000749320">
    <property type="component" value="Unassembled WGS sequence"/>
</dbReference>